<dbReference type="Proteomes" id="UP000546464">
    <property type="component" value="Unassembled WGS sequence"/>
</dbReference>
<keyword evidence="2 5" id="KW-0694">RNA-binding</keyword>
<proteinExistence type="inferred from homology"/>
<dbReference type="InterPro" id="IPR037121">
    <property type="entry name" value="Ribosomal_bL25_C"/>
</dbReference>
<comment type="subunit">
    <text evidence="5">Part of the 50S ribosomal subunit; part of the 5S rRNA/L5/L18/L25 subcomplex. Contacts the 5S rRNA. Binds to the 5S rRNA independently of L5 and L18.</text>
</comment>
<dbReference type="InterPro" id="IPR020930">
    <property type="entry name" value="Ribosomal_uL5_bac-type"/>
</dbReference>
<dbReference type="InterPro" id="IPR011035">
    <property type="entry name" value="Ribosomal_bL25/Gln-tRNA_synth"/>
</dbReference>
<evidence type="ECO:0000256" key="3">
    <source>
        <dbReference type="ARBA" id="ARBA00022980"/>
    </source>
</evidence>
<accession>A0A842H9M7</accession>
<reference evidence="9 10" key="1">
    <citation type="submission" date="2020-07" db="EMBL/GenBank/DDBJ databases">
        <authorList>
            <person name="Feng X."/>
        </authorList>
    </citation>
    <scope>NUCLEOTIDE SEQUENCE [LARGE SCALE GENOMIC DNA]</scope>
    <source>
        <strain evidence="9 10">JCM31066</strain>
    </source>
</reference>
<name>A0A842H9M7_9BACT</name>
<dbReference type="InterPro" id="IPR001021">
    <property type="entry name" value="Ribosomal_bL25_long"/>
</dbReference>
<dbReference type="GO" id="GO:0006412">
    <property type="term" value="P:translation"/>
    <property type="evidence" value="ECO:0007669"/>
    <property type="project" value="UniProtKB-UniRule"/>
</dbReference>
<dbReference type="GO" id="GO:0003735">
    <property type="term" value="F:structural constituent of ribosome"/>
    <property type="evidence" value="ECO:0007669"/>
    <property type="project" value="InterPro"/>
</dbReference>
<gene>
    <name evidence="5" type="primary">rplY</name>
    <name evidence="5" type="synonym">ctc</name>
    <name evidence="9" type="ORF">H5P28_01005</name>
</gene>
<evidence type="ECO:0000256" key="1">
    <source>
        <dbReference type="ARBA" id="ARBA00022730"/>
    </source>
</evidence>
<dbReference type="HAMAP" id="MF_01334">
    <property type="entry name" value="Ribosomal_bL25_CTC"/>
    <property type="match status" value="1"/>
</dbReference>
<protein>
    <recommendedName>
        <fullName evidence="5">Large ribosomal subunit protein bL25</fullName>
    </recommendedName>
    <alternativeName>
        <fullName evidence="5">General stress protein CTC</fullName>
    </alternativeName>
</protein>
<dbReference type="Gene3D" id="2.170.120.20">
    <property type="entry name" value="Ribosomal protein L25, beta domain"/>
    <property type="match status" value="1"/>
</dbReference>
<dbReference type="InterPro" id="IPR020056">
    <property type="entry name" value="Rbsml_bL25/Gln-tRNA_synth_N"/>
</dbReference>
<keyword evidence="3 5" id="KW-0689">Ribosomal protein</keyword>
<evidence type="ECO:0000256" key="5">
    <source>
        <dbReference type="HAMAP-Rule" id="MF_01334"/>
    </source>
</evidence>
<dbReference type="NCBIfam" id="TIGR00731">
    <property type="entry name" value="bL25_bact_ctc"/>
    <property type="match status" value="1"/>
</dbReference>
<evidence type="ECO:0000256" key="6">
    <source>
        <dbReference type="SAM" id="MobiDB-lite"/>
    </source>
</evidence>
<feature type="compositionally biased region" description="Acidic residues" evidence="6">
    <location>
        <begin position="188"/>
        <end position="199"/>
    </location>
</feature>
<dbReference type="EMBL" id="JACHVB010000011">
    <property type="protein sequence ID" value="MBC2592829.1"/>
    <property type="molecule type" value="Genomic_DNA"/>
</dbReference>
<evidence type="ECO:0000313" key="9">
    <source>
        <dbReference type="EMBL" id="MBC2592829.1"/>
    </source>
</evidence>
<dbReference type="SUPFAM" id="SSF50715">
    <property type="entry name" value="Ribosomal protein L25-like"/>
    <property type="match status" value="1"/>
</dbReference>
<dbReference type="Pfam" id="PF01386">
    <property type="entry name" value="Ribosomal_L25p"/>
    <property type="match status" value="1"/>
</dbReference>
<evidence type="ECO:0000256" key="2">
    <source>
        <dbReference type="ARBA" id="ARBA00022884"/>
    </source>
</evidence>
<dbReference type="Gene3D" id="2.40.240.10">
    <property type="entry name" value="Ribosomal Protein L25, Chain P"/>
    <property type="match status" value="1"/>
</dbReference>
<evidence type="ECO:0000256" key="4">
    <source>
        <dbReference type="ARBA" id="ARBA00023274"/>
    </source>
</evidence>
<dbReference type="AlphaFoldDB" id="A0A842H9M7"/>
<dbReference type="RefSeq" id="WP_185673843.1">
    <property type="nucleotide sequence ID" value="NZ_JACHVB010000011.1"/>
</dbReference>
<organism evidence="9 10">
    <name type="scientific">Ruficoccus amylovorans</name>
    <dbReference type="NCBI Taxonomy" id="1804625"/>
    <lineage>
        <taxon>Bacteria</taxon>
        <taxon>Pseudomonadati</taxon>
        <taxon>Verrucomicrobiota</taxon>
        <taxon>Opitutia</taxon>
        <taxon>Puniceicoccales</taxon>
        <taxon>Cerasicoccaceae</taxon>
        <taxon>Ruficoccus</taxon>
    </lineage>
</organism>
<dbReference type="CDD" id="cd00495">
    <property type="entry name" value="Ribosomal_L25_TL5_CTC"/>
    <property type="match status" value="1"/>
</dbReference>
<feature type="domain" description="Large ribosomal subunit protein bL25 beta" evidence="8">
    <location>
        <begin position="102"/>
        <end position="184"/>
    </location>
</feature>
<dbReference type="Pfam" id="PF14693">
    <property type="entry name" value="Ribosomal_TL5_C"/>
    <property type="match status" value="1"/>
</dbReference>
<dbReference type="PANTHER" id="PTHR33284:SF1">
    <property type="entry name" value="RIBOSOMAL PROTEIN L25_GLN-TRNA SYNTHETASE, ANTI-CODON-BINDING DOMAIN-CONTAINING PROTEIN"/>
    <property type="match status" value="1"/>
</dbReference>
<evidence type="ECO:0000313" key="10">
    <source>
        <dbReference type="Proteomes" id="UP000546464"/>
    </source>
</evidence>
<sequence length="208" mass="22151">MSEHILSVSTREGQGRGFARRLRAQGSIPAVIYGKSGSNKLAVTEKDFLLLMREIGGSATIVTLENDKGGKTTTLIQAVQRNPRTDRFEHIDFLEVSANQTITAHIPVHTHGEAKGVKTGGGSLEISLHEVEVSCLPKDLPEQIDLDVSGLDIGNTIHVAGLPEIKGVTYQGDPETVVVICNAPMAEEATDSAEGEETAEGEKPGEEA</sequence>
<dbReference type="PANTHER" id="PTHR33284">
    <property type="entry name" value="RIBOSOMAL PROTEIN L25/GLN-TRNA SYNTHETASE, ANTI-CODON-BINDING DOMAIN-CONTAINING PROTEIN"/>
    <property type="match status" value="1"/>
</dbReference>
<dbReference type="GO" id="GO:0022625">
    <property type="term" value="C:cytosolic large ribosomal subunit"/>
    <property type="evidence" value="ECO:0007669"/>
    <property type="project" value="TreeGrafter"/>
</dbReference>
<comment type="caution">
    <text evidence="9">The sequence shown here is derived from an EMBL/GenBank/DDBJ whole genome shotgun (WGS) entry which is preliminary data.</text>
</comment>
<dbReference type="InterPro" id="IPR029751">
    <property type="entry name" value="Ribosomal_L25_dom"/>
</dbReference>
<dbReference type="GO" id="GO:0008097">
    <property type="term" value="F:5S rRNA binding"/>
    <property type="evidence" value="ECO:0007669"/>
    <property type="project" value="InterPro"/>
</dbReference>
<feature type="domain" description="Large ribosomal subunit protein bL25 L25" evidence="7">
    <location>
        <begin position="6"/>
        <end position="93"/>
    </location>
</feature>
<comment type="similarity">
    <text evidence="5">Belongs to the bacterial ribosomal protein bL25 family. CTC subfamily.</text>
</comment>
<feature type="region of interest" description="Disordered" evidence="6">
    <location>
        <begin position="186"/>
        <end position="208"/>
    </location>
</feature>
<evidence type="ECO:0000259" key="7">
    <source>
        <dbReference type="Pfam" id="PF01386"/>
    </source>
</evidence>
<keyword evidence="1 5" id="KW-0699">rRNA-binding</keyword>
<keyword evidence="4 5" id="KW-0687">Ribonucleoprotein</keyword>
<dbReference type="InterPro" id="IPR020057">
    <property type="entry name" value="Ribosomal_bL25_b-dom"/>
</dbReference>
<evidence type="ECO:0000259" key="8">
    <source>
        <dbReference type="Pfam" id="PF14693"/>
    </source>
</evidence>
<comment type="function">
    <text evidence="5">This is one of the proteins that binds to the 5S RNA in the ribosome where it forms part of the central protuberance.</text>
</comment>
<keyword evidence="10" id="KW-1185">Reference proteome</keyword>